<evidence type="ECO:0000259" key="10">
    <source>
        <dbReference type="Pfam" id="PF16916"/>
    </source>
</evidence>
<keyword evidence="6" id="KW-0406">Ion transport</keyword>
<evidence type="ECO:0000256" key="1">
    <source>
        <dbReference type="ARBA" id="ARBA00004141"/>
    </source>
</evidence>
<evidence type="ECO:0000256" key="4">
    <source>
        <dbReference type="ARBA" id="ARBA00022692"/>
    </source>
</evidence>
<evidence type="ECO:0000313" key="11">
    <source>
        <dbReference type="EMBL" id="MEZ0493862.1"/>
    </source>
</evidence>
<evidence type="ECO:0000256" key="5">
    <source>
        <dbReference type="ARBA" id="ARBA00022989"/>
    </source>
</evidence>
<evidence type="ECO:0000256" key="3">
    <source>
        <dbReference type="ARBA" id="ARBA00022448"/>
    </source>
</evidence>
<keyword evidence="5 8" id="KW-1133">Transmembrane helix</keyword>
<dbReference type="InterPro" id="IPR027469">
    <property type="entry name" value="Cation_efflux_TMD_sf"/>
</dbReference>
<dbReference type="InterPro" id="IPR002524">
    <property type="entry name" value="Cation_efflux"/>
</dbReference>
<evidence type="ECO:0000256" key="2">
    <source>
        <dbReference type="ARBA" id="ARBA00008873"/>
    </source>
</evidence>
<keyword evidence="7 8" id="KW-0472">Membrane</keyword>
<feature type="transmembrane region" description="Helical" evidence="8">
    <location>
        <begin position="25"/>
        <end position="48"/>
    </location>
</feature>
<protein>
    <submittedName>
        <fullName evidence="11">Cation diffusion facilitator family transporter</fullName>
    </submittedName>
</protein>
<dbReference type="PANTHER" id="PTHR11562:SF17">
    <property type="entry name" value="RE54080P-RELATED"/>
    <property type="match status" value="1"/>
</dbReference>
<dbReference type="Proteomes" id="UP001566476">
    <property type="component" value="Unassembled WGS sequence"/>
</dbReference>
<keyword evidence="4 8" id="KW-0812">Transmembrane</keyword>
<evidence type="ECO:0000259" key="9">
    <source>
        <dbReference type="Pfam" id="PF01545"/>
    </source>
</evidence>
<evidence type="ECO:0000313" key="12">
    <source>
        <dbReference type="Proteomes" id="UP001566476"/>
    </source>
</evidence>
<dbReference type="InterPro" id="IPR027470">
    <property type="entry name" value="Cation_efflux_CTD"/>
</dbReference>
<feature type="transmembrane region" description="Helical" evidence="8">
    <location>
        <begin position="90"/>
        <end position="109"/>
    </location>
</feature>
<accession>A0ABV4I593</accession>
<evidence type="ECO:0000256" key="6">
    <source>
        <dbReference type="ARBA" id="ARBA00023065"/>
    </source>
</evidence>
<feature type="transmembrane region" description="Helical" evidence="8">
    <location>
        <begin position="121"/>
        <end position="145"/>
    </location>
</feature>
<evidence type="ECO:0000256" key="7">
    <source>
        <dbReference type="ARBA" id="ARBA00023136"/>
    </source>
</evidence>
<organism evidence="11 12">
    <name type="scientific">Kineococcus mangrovi</name>
    <dbReference type="NCBI Taxonomy" id="1660183"/>
    <lineage>
        <taxon>Bacteria</taxon>
        <taxon>Bacillati</taxon>
        <taxon>Actinomycetota</taxon>
        <taxon>Actinomycetes</taxon>
        <taxon>Kineosporiales</taxon>
        <taxon>Kineosporiaceae</taxon>
        <taxon>Kineococcus</taxon>
    </lineage>
</organism>
<dbReference type="NCBIfam" id="TIGR01297">
    <property type="entry name" value="CDF"/>
    <property type="match status" value="1"/>
</dbReference>
<dbReference type="Pfam" id="PF16916">
    <property type="entry name" value="ZT_dimer"/>
    <property type="match status" value="1"/>
</dbReference>
<dbReference type="RefSeq" id="WP_370720100.1">
    <property type="nucleotide sequence ID" value="NZ_JBGGTQ010000008.1"/>
</dbReference>
<dbReference type="InterPro" id="IPR058533">
    <property type="entry name" value="Cation_efflux_TM"/>
</dbReference>
<proteinExistence type="inferred from homology"/>
<feature type="domain" description="Cation efflux protein cytoplasmic" evidence="10">
    <location>
        <begin position="219"/>
        <end position="299"/>
    </location>
</feature>
<gene>
    <name evidence="11" type="ORF">AB2L28_16615</name>
</gene>
<dbReference type="SUPFAM" id="SSF160240">
    <property type="entry name" value="Cation efflux protein cytoplasmic domain-like"/>
    <property type="match status" value="1"/>
</dbReference>
<evidence type="ECO:0000256" key="8">
    <source>
        <dbReference type="SAM" id="Phobius"/>
    </source>
</evidence>
<keyword evidence="12" id="KW-1185">Reference proteome</keyword>
<reference evidence="11 12" key="1">
    <citation type="submission" date="2024-07" db="EMBL/GenBank/DDBJ databases">
        <authorList>
            <person name="Thanompreechachai J."/>
            <person name="Duangmal K."/>
        </authorList>
    </citation>
    <scope>NUCLEOTIDE SEQUENCE [LARGE SCALE GENOMIC DNA]</scope>
    <source>
        <strain evidence="11 12">TBRC 1896</strain>
    </source>
</reference>
<name>A0ABV4I593_9ACTN</name>
<comment type="caution">
    <text evidence="11">The sequence shown here is derived from an EMBL/GenBank/DDBJ whole genome shotgun (WGS) entry which is preliminary data.</text>
</comment>
<dbReference type="EMBL" id="JBGGTQ010000008">
    <property type="protein sequence ID" value="MEZ0493862.1"/>
    <property type="molecule type" value="Genomic_DNA"/>
</dbReference>
<dbReference type="Gene3D" id="1.20.1510.10">
    <property type="entry name" value="Cation efflux protein transmembrane domain"/>
    <property type="match status" value="1"/>
</dbReference>
<feature type="domain" description="Cation efflux protein transmembrane" evidence="9">
    <location>
        <begin position="23"/>
        <end position="215"/>
    </location>
</feature>
<keyword evidence="3" id="KW-0813">Transport</keyword>
<dbReference type="InterPro" id="IPR036837">
    <property type="entry name" value="Cation_efflux_CTD_sf"/>
</dbReference>
<dbReference type="PANTHER" id="PTHR11562">
    <property type="entry name" value="CATION EFFLUX PROTEIN/ ZINC TRANSPORTER"/>
    <property type="match status" value="1"/>
</dbReference>
<comment type="subcellular location">
    <subcellularLocation>
        <location evidence="1">Membrane</location>
        <topology evidence="1">Multi-pass membrane protein</topology>
    </subcellularLocation>
</comment>
<dbReference type="SUPFAM" id="SSF161111">
    <property type="entry name" value="Cation efflux protein transmembrane domain-like"/>
    <property type="match status" value="1"/>
</dbReference>
<comment type="similarity">
    <text evidence="2">Belongs to the cation diffusion facilitator (CDF) transporter (TC 2.A.4) family. SLC30A subfamily.</text>
</comment>
<feature type="transmembrane region" description="Helical" evidence="8">
    <location>
        <begin position="60"/>
        <end position="78"/>
    </location>
</feature>
<dbReference type="InterPro" id="IPR050681">
    <property type="entry name" value="CDF/SLC30A"/>
</dbReference>
<feature type="transmembrane region" description="Helical" evidence="8">
    <location>
        <begin position="166"/>
        <end position="184"/>
    </location>
</feature>
<sequence>MSHGHGHGHGHGGADLARNRRRLTAALAVTATVLVAEAVGALVSGSLALLADAGHMLTDVAGLTIALIAATLAARPASAQRTWGYRRAEVLAATLQAAALLAVGVLVLVEGVRRLLTPPEVSSGAMVVFGAVGLVGNVVALWLLLRGTGEANVNVRAAVLEVVNDGLGSIAVLVAAAVIALTGWTRADAVVSLLIGVLIVPRTVKLLRETTSVLLESTPPGLDLEDVRRHLLELPHVHAVHDLHASQITSGLPVLSAHVVLDDTCFRDGHAPEILDRLQACVAEHFPVAVQHATFQLEPVGHSGHESGAHD</sequence>
<dbReference type="Pfam" id="PF01545">
    <property type="entry name" value="Cation_efflux"/>
    <property type="match status" value="1"/>
</dbReference>